<organism evidence="1">
    <name type="scientific">marine metagenome</name>
    <dbReference type="NCBI Taxonomy" id="408172"/>
    <lineage>
        <taxon>unclassified sequences</taxon>
        <taxon>metagenomes</taxon>
        <taxon>ecological metagenomes</taxon>
    </lineage>
</organism>
<gene>
    <name evidence="1" type="ORF">METZ01_LOCUS175847</name>
</gene>
<protein>
    <submittedName>
        <fullName evidence="1">Uncharacterized protein</fullName>
    </submittedName>
</protein>
<proteinExistence type="predicted"/>
<dbReference type="AlphaFoldDB" id="A0A382CCH5"/>
<name>A0A382CCH5_9ZZZZ</name>
<evidence type="ECO:0000313" key="1">
    <source>
        <dbReference type="EMBL" id="SVB22993.1"/>
    </source>
</evidence>
<sequence length="269" mass="29933">GAIDITTIEISDECEFPVECFADPCTIEFCPEFPEAECIPNYCEGCWADFYLDGEWLDCNSQIGCVDLNGIDFGDCDMFIGVGWITDHCEDISGCDWVVDGINYSNAFFDSMDECYEVCENSPPSDTVTYTIHSDWNLVGLPLEVNNTSYQILFPDAIEGTLYSFDGGYNPEENLNPGTGYWLRFPSNGTVIVTGNHIFELTISLSQGWNLISGISQPIDVNNIYDPNNIIVQGTFYGFVNGYIEASQLIPGESYWVRANQSGIIIVNE</sequence>
<feature type="non-terminal residue" evidence="1">
    <location>
        <position position="1"/>
    </location>
</feature>
<reference evidence="1" key="1">
    <citation type="submission" date="2018-05" db="EMBL/GenBank/DDBJ databases">
        <authorList>
            <person name="Lanie J.A."/>
            <person name="Ng W.-L."/>
            <person name="Kazmierczak K.M."/>
            <person name="Andrzejewski T.M."/>
            <person name="Davidsen T.M."/>
            <person name="Wayne K.J."/>
            <person name="Tettelin H."/>
            <person name="Glass J.I."/>
            <person name="Rusch D."/>
            <person name="Podicherti R."/>
            <person name="Tsui H.-C.T."/>
            <person name="Winkler M.E."/>
        </authorList>
    </citation>
    <scope>NUCLEOTIDE SEQUENCE</scope>
</reference>
<accession>A0A382CCH5</accession>
<dbReference type="EMBL" id="UINC01033541">
    <property type="protein sequence ID" value="SVB22993.1"/>
    <property type="molecule type" value="Genomic_DNA"/>
</dbReference>